<dbReference type="Pfam" id="PF13424">
    <property type="entry name" value="TPR_12"/>
    <property type="match status" value="3"/>
</dbReference>
<dbReference type="SMART" id="SM00220">
    <property type="entry name" value="S_TKc"/>
    <property type="match status" value="1"/>
</dbReference>
<feature type="domain" description="Protein kinase" evidence="8">
    <location>
        <begin position="81"/>
        <end position="344"/>
    </location>
</feature>
<dbReference type="GO" id="GO:0005524">
    <property type="term" value="F:ATP binding"/>
    <property type="evidence" value="ECO:0007669"/>
    <property type="project" value="UniProtKB-UniRule"/>
</dbReference>
<dbReference type="SMART" id="SM00028">
    <property type="entry name" value="TPR"/>
    <property type="match status" value="7"/>
</dbReference>
<evidence type="ECO:0000256" key="1">
    <source>
        <dbReference type="ARBA" id="ARBA00022679"/>
    </source>
</evidence>
<keyword evidence="3 9" id="KW-0418">Kinase</keyword>
<keyword evidence="4 6" id="KW-0067">ATP-binding</keyword>
<sequence>MIKGKWEKVEKLFHQIVEANSEEKQTILDTLAKEDLELYNLLKDLIESDGKGHHIFDASAHQLLEKIEDESDLLGMHVGAFQLESIIGTGAMGTVFQAKRVDGQFDQTVAIKILRSLVLDSTMKDFFKRERQILAKLNHPNIARLYDGGFTESERPFFTMEYVSGKNLLDYCQDNQLDLMGRLKLFLQVCSAVQYAHQNLIVHLDLKPQNIIVNKDGQVKLLDFGVSKILEDSEDGTGSFTLAYASPEQIEKKDAGTQSDIYSLGLILFELAFGRHPFQQYFEDLSALKNAKIKGDFSFVPEDLKSKTPFISDLKYVCSKALELNPEDRFVSVDELQRDLRFYLTGYPISSHPKGWTYSFSKYLRRNSSLVASIAIAFLMLAFSGVYYTKRLSEERNIAQLEAKKANQITDLLSDVFMAADPNIGGADTITAVQLLNEGKENLERNLGDQPELFASIAFRLSEIYFNLGVYEKGRELIFKSYEINQSLEDVSVEVLSDNETQISAMYYLLGKYDSSQIFSNKAINRLKNAGIYGGESMASALTELGNVLYDLGEFERADSAYQASYEIFKELNEGVNIDEAFVLHMIGANARESGDYEKAEKYLMESLAMKKELFEEPHLEIAYTYNHLGSLYQSMQMDTVAMGYIEESLEQRRAILGEFHVETMASMANYARTLVRLGLPEQAIPIYERTLLITDSLVGKEHYYYWALIGSLGTAYLGQGELEMAKANFKLSIENFQKILPEGDPRIASPLERLGKIAMEENDYQLANSYFRQALEIRQSAYPEGHPQITQSQQALGECLLALGDYSTAIEFLKSAFESYQAQSDVDEVTISSVGQSLISAYEGINDSEKASFYQEQLAARE</sequence>
<dbReference type="CDD" id="cd14014">
    <property type="entry name" value="STKc_PknB_like"/>
    <property type="match status" value="1"/>
</dbReference>
<dbReference type="PROSITE" id="PS00107">
    <property type="entry name" value="PROTEIN_KINASE_ATP"/>
    <property type="match status" value="1"/>
</dbReference>
<dbReference type="SUPFAM" id="SSF48452">
    <property type="entry name" value="TPR-like"/>
    <property type="match status" value="2"/>
</dbReference>
<dbReference type="PANTHER" id="PTHR43289:SF34">
    <property type="entry name" value="SERINE_THREONINE-PROTEIN KINASE YBDM-RELATED"/>
    <property type="match status" value="1"/>
</dbReference>
<evidence type="ECO:0000256" key="3">
    <source>
        <dbReference type="ARBA" id="ARBA00022777"/>
    </source>
</evidence>
<dbReference type="EC" id="2.7.11.1" evidence="9"/>
<keyword evidence="7" id="KW-0812">Transmembrane</keyword>
<dbReference type="Gene3D" id="1.10.510.10">
    <property type="entry name" value="Transferase(Phosphotransferase) domain 1"/>
    <property type="match status" value="1"/>
</dbReference>
<gene>
    <name evidence="9" type="ORF">FHS59_000716</name>
</gene>
<dbReference type="InterPro" id="IPR019734">
    <property type="entry name" value="TPR_rpt"/>
</dbReference>
<keyword evidence="7" id="KW-0472">Membrane</keyword>
<protein>
    <submittedName>
        <fullName evidence="9">Serine/threonine-protein kinase</fullName>
        <ecNumber evidence="9">2.7.11.1</ecNumber>
    </submittedName>
</protein>
<accession>A0A841MSV4</accession>
<feature type="repeat" description="TPR" evidence="5">
    <location>
        <begin position="539"/>
        <end position="572"/>
    </location>
</feature>
<dbReference type="Gene3D" id="1.25.40.10">
    <property type="entry name" value="Tetratricopeptide repeat domain"/>
    <property type="match status" value="3"/>
</dbReference>
<evidence type="ECO:0000256" key="4">
    <source>
        <dbReference type="ARBA" id="ARBA00022840"/>
    </source>
</evidence>
<keyword evidence="1 9" id="KW-0808">Transferase</keyword>
<dbReference type="SUPFAM" id="SSF56112">
    <property type="entry name" value="Protein kinase-like (PK-like)"/>
    <property type="match status" value="1"/>
</dbReference>
<evidence type="ECO:0000256" key="5">
    <source>
        <dbReference type="PROSITE-ProRule" id="PRU00339"/>
    </source>
</evidence>
<evidence type="ECO:0000313" key="9">
    <source>
        <dbReference type="EMBL" id="MBB6325101.1"/>
    </source>
</evidence>
<reference evidence="9 10" key="1">
    <citation type="submission" date="2020-08" db="EMBL/GenBank/DDBJ databases">
        <title>Genomic Encyclopedia of Type Strains, Phase IV (KMG-IV): sequencing the most valuable type-strain genomes for metagenomic binning, comparative biology and taxonomic classification.</title>
        <authorList>
            <person name="Goeker M."/>
        </authorList>
    </citation>
    <scope>NUCLEOTIDE SEQUENCE [LARGE SCALE GENOMIC DNA]</scope>
    <source>
        <strain evidence="9 10">DSM 102044</strain>
    </source>
</reference>
<organism evidence="9 10">
    <name type="scientific">Algoriphagus iocasae</name>
    <dbReference type="NCBI Taxonomy" id="1836499"/>
    <lineage>
        <taxon>Bacteria</taxon>
        <taxon>Pseudomonadati</taxon>
        <taxon>Bacteroidota</taxon>
        <taxon>Cytophagia</taxon>
        <taxon>Cytophagales</taxon>
        <taxon>Cyclobacteriaceae</taxon>
        <taxon>Algoriphagus</taxon>
    </lineage>
</organism>
<dbReference type="PANTHER" id="PTHR43289">
    <property type="entry name" value="MITOGEN-ACTIVATED PROTEIN KINASE KINASE KINASE 20-RELATED"/>
    <property type="match status" value="1"/>
</dbReference>
<keyword evidence="5" id="KW-0802">TPR repeat</keyword>
<dbReference type="InterPro" id="IPR017441">
    <property type="entry name" value="Protein_kinase_ATP_BS"/>
</dbReference>
<dbReference type="PROSITE" id="PS00108">
    <property type="entry name" value="PROTEIN_KINASE_ST"/>
    <property type="match status" value="1"/>
</dbReference>
<proteinExistence type="predicted"/>
<evidence type="ECO:0000256" key="7">
    <source>
        <dbReference type="SAM" id="Phobius"/>
    </source>
</evidence>
<feature type="binding site" evidence="6">
    <location>
        <position position="112"/>
    </location>
    <ligand>
        <name>ATP</name>
        <dbReference type="ChEBI" id="CHEBI:30616"/>
    </ligand>
</feature>
<feature type="transmembrane region" description="Helical" evidence="7">
    <location>
        <begin position="370"/>
        <end position="388"/>
    </location>
</feature>
<dbReference type="Pfam" id="PF00069">
    <property type="entry name" value="Pkinase"/>
    <property type="match status" value="1"/>
</dbReference>
<keyword evidence="7" id="KW-1133">Transmembrane helix</keyword>
<dbReference type="PROSITE" id="PS50011">
    <property type="entry name" value="PROTEIN_KINASE_DOM"/>
    <property type="match status" value="1"/>
</dbReference>
<dbReference type="EMBL" id="JACIJO010000001">
    <property type="protein sequence ID" value="MBB6325101.1"/>
    <property type="molecule type" value="Genomic_DNA"/>
</dbReference>
<evidence type="ECO:0000259" key="8">
    <source>
        <dbReference type="PROSITE" id="PS50011"/>
    </source>
</evidence>
<evidence type="ECO:0000256" key="2">
    <source>
        <dbReference type="ARBA" id="ARBA00022741"/>
    </source>
</evidence>
<dbReference type="RefSeq" id="WP_184493116.1">
    <property type="nucleotide sequence ID" value="NZ_JACIJO010000001.1"/>
</dbReference>
<dbReference type="PROSITE" id="PS50005">
    <property type="entry name" value="TPR"/>
    <property type="match status" value="2"/>
</dbReference>
<keyword evidence="2 6" id="KW-0547">Nucleotide-binding</keyword>
<comment type="caution">
    <text evidence="9">The sequence shown here is derived from an EMBL/GenBank/DDBJ whole genome shotgun (WGS) entry which is preliminary data.</text>
</comment>
<dbReference type="InterPro" id="IPR000719">
    <property type="entry name" value="Prot_kinase_dom"/>
</dbReference>
<dbReference type="GO" id="GO:0004674">
    <property type="term" value="F:protein serine/threonine kinase activity"/>
    <property type="evidence" value="ECO:0007669"/>
    <property type="project" value="UniProtKB-EC"/>
</dbReference>
<dbReference type="Proteomes" id="UP000588604">
    <property type="component" value="Unassembled WGS sequence"/>
</dbReference>
<dbReference type="InterPro" id="IPR011009">
    <property type="entry name" value="Kinase-like_dom_sf"/>
</dbReference>
<keyword evidence="10" id="KW-1185">Reference proteome</keyword>
<evidence type="ECO:0000313" key="10">
    <source>
        <dbReference type="Proteomes" id="UP000588604"/>
    </source>
</evidence>
<feature type="repeat" description="TPR" evidence="5">
    <location>
        <begin position="749"/>
        <end position="782"/>
    </location>
</feature>
<dbReference type="AlphaFoldDB" id="A0A841MSV4"/>
<dbReference type="InterPro" id="IPR011990">
    <property type="entry name" value="TPR-like_helical_dom_sf"/>
</dbReference>
<dbReference type="InterPro" id="IPR008271">
    <property type="entry name" value="Ser/Thr_kinase_AS"/>
</dbReference>
<evidence type="ECO:0000256" key="6">
    <source>
        <dbReference type="PROSITE-ProRule" id="PRU10141"/>
    </source>
</evidence>
<name>A0A841MSV4_9BACT</name>